<reference evidence="3" key="1">
    <citation type="journal article" date="2013" name="Genome Announc.">
        <title>Draft Genome Sequence of Agarivorans albus Strain MKT 106T, an Agarolytic Marine Bacterium.</title>
        <authorList>
            <person name="Yasuike M."/>
            <person name="Nakamura Y."/>
            <person name="Kai W."/>
            <person name="Fujiwara A."/>
            <person name="Fukui Y."/>
            <person name="Satomi M."/>
            <person name="Sano M."/>
        </authorList>
    </citation>
    <scope>NUCLEOTIDE SEQUENCE [LARGE SCALE GENOMIC DNA]</scope>
</reference>
<keyword evidence="1" id="KW-0732">Signal</keyword>
<dbReference type="Pfam" id="PF08787">
    <property type="entry name" value="Alginate_lyase2"/>
    <property type="match status" value="1"/>
</dbReference>
<comment type="caution">
    <text evidence="3">The sequence shown here is derived from an EMBL/GenBank/DDBJ whole genome shotgun (WGS) entry which is preliminary data.</text>
</comment>
<dbReference type="STRING" id="1331007.AALB_1434"/>
<dbReference type="EC" id="4.2.2.3" evidence="3"/>
<dbReference type="EMBL" id="BARX01000007">
    <property type="protein sequence ID" value="GAD01354.1"/>
    <property type="molecule type" value="Genomic_DNA"/>
</dbReference>
<dbReference type="InterPro" id="IPR014895">
    <property type="entry name" value="Alginate_lyase_2"/>
</dbReference>
<dbReference type="GO" id="GO:0045135">
    <property type="term" value="F:poly(beta-D-mannuronate) lyase activity"/>
    <property type="evidence" value="ECO:0007669"/>
    <property type="project" value="UniProtKB-EC"/>
</dbReference>
<evidence type="ECO:0000259" key="2">
    <source>
        <dbReference type="Pfam" id="PF08787"/>
    </source>
</evidence>
<proteinExistence type="predicted"/>
<evidence type="ECO:0000256" key="1">
    <source>
        <dbReference type="SAM" id="SignalP"/>
    </source>
</evidence>
<keyword evidence="3" id="KW-0456">Lyase</keyword>
<evidence type="ECO:0000313" key="4">
    <source>
        <dbReference type="Proteomes" id="UP000014461"/>
    </source>
</evidence>
<dbReference type="OrthoDB" id="1113844at2"/>
<dbReference type="Proteomes" id="UP000014461">
    <property type="component" value="Unassembled WGS sequence"/>
</dbReference>
<keyword evidence="4" id="KW-1185">Reference proteome</keyword>
<gene>
    <name evidence="3" type="ORF">AALB_1434</name>
</gene>
<dbReference type="AlphaFoldDB" id="R9PJ11"/>
<name>R9PJ11_AGAAL</name>
<feature type="signal peptide" evidence="1">
    <location>
        <begin position="1"/>
        <end position="20"/>
    </location>
</feature>
<protein>
    <submittedName>
        <fullName evidence="3">Alginate lyase</fullName>
        <ecNumber evidence="3">4.2.2.3</ecNumber>
    </submittedName>
</protein>
<accession>R9PJ11</accession>
<organism evidence="3 4">
    <name type="scientific">Agarivorans albus MKT 106</name>
    <dbReference type="NCBI Taxonomy" id="1331007"/>
    <lineage>
        <taxon>Bacteria</taxon>
        <taxon>Pseudomonadati</taxon>
        <taxon>Pseudomonadota</taxon>
        <taxon>Gammaproteobacteria</taxon>
        <taxon>Alteromonadales</taxon>
        <taxon>Alteromonadaceae</taxon>
        <taxon>Agarivorans</taxon>
    </lineage>
</organism>
<sequence>MKKIYVACAVAALFAGTAGAAGAAGAANTPTNYQLELMSKLDASKAPAQNFEMRKWKINLPYPDTKPEREGKTMEVYASQLNDAENPFSHPEWFYTNAETGAMVFKVPNEAVTTPNSKNARSELRAMLNVNLPTGYKDPSTNFVLASHDNAAAYGSIGGRMSAALSVDHVSLSGNDAKMGAHSVVIGQIHGSNNEPLKIFFRKLPNHEHGSLFWNYEINPKDKKDRFDIPHNIFGQYNLTKDDKDPVGGIKLGELFSYDVDIVDNIMNLTFTKNPGEANEQVVTYKVNLAEPNSASDLDTSYAQDWMYFKAGAYNQCNIKPKTNTWSSGCSNNGLDAGDYTQVSFYKLNLIQ</sequence>
<dbReference type="InterPro" id="IPR013320">
    <property type="entry name" value="ConA-like_dom_sf"/>
</dbReference>
<dbReference type="RefSeq" id="WP_016401122.1">
    <property type="nucleotide sequence ID" value="NZ_BARX01000007.1"/>
</dbReference>
<dbReference type="SUPFAM" id="SSF49899">
    <property type="entry name" value="Concanavalin A-like lectins/glucanases"/>
    <property type="match status" value="1"/>
</dbReference>
<feature type="chain" id="PRO_5004478662" evidence="1">
    <location>
        <begin position="21"/>
        <end position="352"/>
    </location>
</feature>
<evidence type="ECO:0000313" key="3">
    <source>
        <dbReference type="EMBL" id="GAD01354.1"/>
    </source>
</evidence>
<dbReference type="Gene3D" id="2.60.120.200">
    <property type="match status" value="1"/>
</dbReference>
<feature type="domain" description="Alginate lyase 2" evidence="2">
    <location>
        <begin position="51"/>
        <end position="350"/>
    </location>
</feature>